<dbReference type="RefSeq" id="WP_264015952.1">
    <property type="nucleotide sequence ID" value="NZ_JACKSJ010000254.1"/>
</dbReference>
<dbReference type="PANTHER" id="PTHR10309:SF0">
    <property type="entry name" value="MANNOSE-6-PHOSPHATE ISOMERASE"/>
    <property type="match status" value="1"/>
</dbReference>
<dbReference type="Gene3D" id="2.60.120.10">
    <property type="entry name" value="Jelly Rolls"/>
    <property type="match status" value="2"/>
</dbReference>
<proteinExistence type="inferred from homology"/>
<reference evidence="10" key="2">
    <citation type="journal article" date="2022" name="BMC Genomics">
        <title>Comparative genome analysis of mycobacteria focusing on tRNA and non-coding RNA.</title>
        <authorList>
            <person name="Behra P.R.K."/>
            <person name="Pettersson B.M.F."/>
            <person name="Ramesh M."/>
            <person name="Das S."/>
            <person name="Dasgupta S."/>
            <person name="Kirsebom L.A."/>
        </authorList>
    </citation>
    <scope>NUCLEOTIDE SEQUENCE</scope>
    <source>
        <strain evidence="10">DSM 44615</strain>
    </source>
</reference>
<feature type="binding site" evidence="8">
    <location>
        <position position="97"/>
    </location>
    <ligand>
        <name>Zn(2+)</name>
        <dbReference type="ChEBI" id="CHEBI:29105"/>
    </ligand>
</feature>
<dbReference type="EMBL" id="JACKSJ010000254">
    <property type="protein sequence ID" value="MCV7173783.1"/>
    <property type="molecule type" value="Genomic_DNA"/>
</dbReference>
<dbReference type="PANTHER" id="PTHR10309">
    <property type="entry name" value="MANNOSE-6-PHOSPHATE ISOMERASE"/>
    <property type="match status" value="1"/>
</dbReference>
<dbReference type="Gene3D" id="1.10.441.10">
    <property type="entry name" value="Phosphomannose Isomerase, domain 2"/>
    <property type="match status" value="1"/>
</dbReference>
<dbReference type="NCBIfam" id="TIGR00218">
    <property type="entry name" value="manA"/>
    <property type="match status" value="1"/>
</dbReference>
<evidence type="ECO:0000256" key="2">
    <source>
        <dbReference type="ARBA" id="ARBA00010772"/>
    </source>
</evidence>
<organism evidence="10 11">
    <name type="scientific">[Mycobacterium] manitobense</name>
    <dbReference type="NCBI Taxonomy" id="190147"/>
    <lineage>
        <taxon>Bacteria</taxon>
        <taxon>Bacillati</taxon>
        <taxon>Actinomycetota</taxon>
        <taxon>Actinomycetes</taxon>
        <taxon>Mycobacteriales</taxon>
        <taxon>Mycobacteriaceae</taxon>
        <taxon>Mycolicibacterium</taxon>
    </lineage>
</organism>
<dbReference type="InterPro" id="IPR011051">
    <property type="entry name" value="RmlC_Cupin_sf"/>
</dbReference>
<dbReference type="InterPro" id="IPR001250">
    <property type="entry name" value="Man6P_Isoase-1"/>
</dbReference>
<dbReference type="Proteomes" id="UP001140293">
    <property type="component" value="Unassembled WGS sequence"/>
</dbReference>
<comment type="similarity">
    <text evidence="2">Belongs to the mannose-6-phosphate isomerase type 1 family.</text>
</comment>
<dbReference type="PIRSF" id="PIRSF001480">
    <property type="entry name" value="Mannose-6-phosphate_isomerase"/>
    <property type="match status" value="1"/>
</dbReference>
<evidence type="ECO:0000256" key="7">
    <source>
        <dbReference type="PIRSR" id="PIRSR001480-1"/>
    </source>
</evidence>
<reference evidence="10" key="1">
    <citation type="submission" date="2020-07" db="EMBL/GenBank/DDBJ databases">
        <authorList>
            <person name="Pettersson B.M.F."/>
            <person name="Behra P.R.K."/>
            <person name="Ramesh M."/>
            <person name="Das S."/>
            <person name="Dasgupta S."/>
            <person name="Kirsebom L.A."/>
        </authorList>
    </citation>
    <scope>NUCLEOTIDE SEQUENCE</scope>
    <source>
        <strain evidence="10">DSM 44615</strain>
    </source>
</reference>
<dbReference type="PRINTS" id="PR00714">
    <property type="entry name" value="MAN6PISMRASE"/>
</dbReference>
<feature type="active site" evidence="7">
    <location>
        <position position="283"/>
    </location>
</feature>
<comment type="caution">
    <text evidence="10">The sequence shown here is derived from an EMBL/GenBank/DDBJ whole genome shotgun (WGS) entry which is preliminary data.</text>
</comment>
<dbReference type="InterPro" id="IPR046457">
    <property type="entry name" value="PMI_typeI_cat"/>
</dbReference>
<evidence type="ECO:0000256" key="8">
    <source>
        <dbReference type="PIRSR" id="PIRSR001480-2"/>
    </source>
</evidence>
<name>A0A9X2YFP3_9MYCO</name>
<keyword evidence="6 10" id="KW-0413">Isomerase</keyword>
<dbReference type="InterPro" id="IPR016305">
    <property type="entry name" value="Mannose-6-P_Isomerase"/>
</dbReference>
<dbReference type="InterPro" id="IPR014710">
    <property type="entry name" value="RmlC-like_jellyroll"/>
</dbReference>
<evidence type="ECO:0000259" key="9">
    <source>
        <dbReference type="Pfam" id="PF20511"/>
    </source>
</evidence>
<keyword evidence="11" id="KW-1185">Reference proteome</keyword>
<dbReference type="Pfam" id="PF20511">
    <property type="entry name" value="PMI_typeI_cat"/>
    <property type="match status" value="1"/>
</dbReference>
<protein>
    <recommendedName>
        <fullName evidence="3">mannose-6-phosphate isomerase</fullName>
        <ecNumber evidence="3">5.3.1.8</ecNumber>
    </recommendedName>
</protein>
<comment type="cofactor">
    <cofactor evidence="8">
        <name>Zn(2+)</name>
        <dbReference type="ChEBI" id="CHEBI:29105"/>
    </cofactor>
    <text evidence="8">Binds 1 zinc ion per subunit.</text>
</comment>
<dbReference type="GO" id="GO:0009298">
    <property type="term" value="P:GDP-mannose biosynthetic process"/>
    <property type="evidence" value="ECO:0007669"/>
    <property type="project" value="InterPro"/>
</dbReference>
<evidence type="ECO:0000313" key="10">
    <source>
        <dbReference type="EMBL" id="MCV7173783.1"/>
    </source>
</evidence>
<feature type="binding site" evidence="8">
    <location>
        <position position="264"/>
    </location>
    <ligand>
        <name>Zn(2+)</name>
        <dbReference type="ChEBI" id="CHEBI:29105"/>
    </ligand>
</feature>
<keyword evidence="5 8" id="KW-0862">Zinc</keyword>
<dbReference type="GO" id="GO:0005975">
    <property type="term" value="P:carbohydrate metabolic process"/>
    <property type="evidence" value="ECO:0007669"/>
    <property type="project" value="InterPro"/>
</dbReference>
<dbReference type="GO" id="GO:0008270">
    <property type="term" value="F:zinc ion binding"/>
    <property type="evidence" value="ECO:0007669"/>
    <property type="project" value="InterPro"/>
</dbReference>
<dbReference type="AlphaFoldDB" id="A0A9X2YFP3"/>
<evidence type="ECO:0000256" key="6">
    <source>
        <dbReference type="ARBA" id="ARBA00023235"/>
    </source>
</evidence>
<evidence type="ECO:0000256" key="3">
    <source>
        <dbReference type="ARBA" id="ARBA00011956"/>
    </source>
</evidence>
<evidence type="ECO:0000256" key="1">
    <source>
        <dbReference type="ARBA" id="ARBA00000757"/>
    </source>
</evidence>
<dbReference type="GO" id="GO:0004476">
    <property type="term" value="F:mannose-6-phosphate isomerase activity"/>
    <property type="evidence" value="ECO:0007669"/>
    <property type="project" value="UniProtKB-EC"/>
</dbReference>
<keyword evidence="4 8" id="KW-0479">Metal-binding</keyword>
<gene>
    <name evidence="10" type="primary">manA</name>
    <name evidence="10" type="ORF">H7I41_28055</name>
</gene>
<accession>A0A9X2YFP3</accession>
<dbReference type="SUPFAM" id="SSF51182">
    <property type="entry name" value="RmlC-like cupins"/>
    <property type="match status" value="1"/>
</dbReference>
<dbReference type="GO" id="GO:0005829">
    <property type="term" value="C:cytosol"/>
    <property type="evidence" value="ECO:0007669"/>
    <property type="project" value="TreeGrafter"/>
</dbReference>
<dbReference type="EC" id="5.3.1.8" evidence="3"/>
<evidence type="ECO:0000256" key="5">
    <source>
        <dbReference type="ARBA" id="ARBA00022833"/>
    </source>
</evidence>
<evidence type="ECO:0000313" key="11">
    <source>
        <dbReference type="Proteomes" id="UP001140293"/>
    </source>
</evidence>
<feature type="domain" description="Phosphomannose isomerase type I catalytic" evidence="9">
    <location>
        <begin position="4"/>
        <end position="150"/>
    </location>
</feature>
<dbReference type="CDD" id="cd07011">
    <property type="entry name" value="cupin_PMI_type_I_N"/>
    <property type="match status" value="1"/>
</dbReference>
<sequence length="408" mass="44102">MHLLRGAVRTYAWGSRTAIAEFTGRPSPTAHPEAELWFGAHPGDPAWLQTDDGEQSLLTALREDPEGQLGTGLLSQFGDALPFLVKVLAADEPLSLQAHPSAAQAAEGFEREDRLGIPVSAPMRNYRDRSHKPELMVALDQFEALAGFAPVDHTIELIRALAVPELELYLNLLAGQPDADGLRALFTTWITAPQPHLDLLVPAVLEGAIEYVRSGHKRFAAEAKTVLELGERYPGDAGVLAALLLNRISLRPGEGIYLPAGNLHAYLRGIGVEVMANSDNVLRGGLTPKHVDVPELLRVLDFTPTPEDELRPEMSRDGMELVYRTPAPEFAVSVLSVAGDQCGHEVDAPSRYDGPQVLLCTEGVTVVHAKSTSLTLQRGAAAWVAADDGPIRLMAQEPTKLFRVTVGL</sequence>
<evidence type="ECO:0000256" key="4">
    <source>
        <dbReference type="ARBA" id="ARBA00022723"/>
    </source>
</evidence>
<feature type="binding site" evidence="8">
    <location>
        <position position="99"/>
    </location>
    <ligand>
        <name>Zn(2+)</name>
        <dbReference type="ChEBI" id="CHEBI:29105"/>
    </ligand>
</feature>
<feature type="binding site" evidence="8">
    <location>
        <position position="134"/>
    </location>
    <ligand>
        <name>Zn(2+)</name>
        <dbReference type="ChEBI" id="CHEBI:29105"/>
    </ligand>
</feature>
<comment type="catalytic activity">
    <reaction evidence="1">
        <text>D-mannose 6-phosphate = D-fructose 6-phosphate</text>
        <dbReference type="Rhea" id="RHEA:12356"/>
        <dbReference type="ChEBI" id="CHEBI:58735"/>
        <dbReference type="ChEBI" id="CHEBI:61527"/>
        <dbReference type="EC" id="5.3.1.8"/>
    </reaction>
</comment>